<sequence length="1044" mass="120930">MDLPELETVDTLHKNRQASRAYYIPYASKEEALTYERGASDRFQLLNGNWKFQFYANPALSPSNFFAADYNTEEWDNVYVPHHWQLDGYEAPHYTNVNYPFPVDPPHVPTLNPTGCYRRTFYVGENERVEQTYLRFEGVDNCFHVWVNGEQVGFSKGSRMPAEFNISSFIKAGENTLAVQVYKWSDSSYIEDQDMWWLSGIFRDVYLIKRPNIHIWDTFIQPTLDESYKDGKIKLDITLRSFVSDSDNESYQLEYILLNDTRETVAKGNQAVHFNNETEKHLYMEANVSNPQKWSAEEPNLYHLLVKITDEQGNIMEIIPFRIGFRRVEINQGLFLMNGKPIKLKGVNRHDSHPDFGRAIPLDHMIQDIKLMKQGNINAVRSAHYPNDPRFYELCDIYGLYVMNEADLETHGFEVTGNIDELSDDPAWEQAYVDRVERMVERDKNHPSIIMWSLGNESGSGCNHEAMTRWIKQKDSTFLVHHEGENRKYFRQREFDYEAEIPDVNASMYMAIEDLEYIGKLTSHKKPHILSEYAHAMGNGPGELKEYWETFYKYDRLQGGFVWEWADHGLRTTNESGQEFFAYGGDFGDAPNDYNFVIDGLVKPDRTPSPGYYEHKKVLEPVRVDSVDLKHGKVAIKNLYDFISLNHLTLIWTIEADGQALQSGSCVLENIHAGQVQEIELDYVLPFNGEPHTDYWLTISFKLEKDTLWATSGYEIAWEQFQLPVSNGDYTIKKQLNMSPLAVKETKHNLVIKNNDIKLVFDTVWGTISHWEYQGIRLIQEGPKLQFWRAMTDNDHRSAKSWKEHGLHRMENRIKGITYQVNEEHSQVEIKVSSRIAPPIVGWGVLLDLKYTIDYTGTLNIEIAGKPEGNFPRTVPRIGLELTLPKQLNNTAWYGRGPGESYVDSKMANRMGIFEMKVEDLQTDYIYPQENGNRTDTKWVAFKESHGVGIHAMSTSPFDFSAHHYTVDDMDHAQHIHQLNRHQAVFAHLDFAQHGIGSASCGPDLQEKYELQLKDFSFHFTLTPYFEESMSAKALGKRNRLYDK</sequence>
<dbReference type="InterPro" id="IPR004199">
    <property type="entry name" value="B-gal_small/dom_5"/>
</dbReference>
<evidence type="ECO:0000256" key="6">
    <source>
        <dbReference type="ARBA" id="ARBA00023295"/>
    </source>
</evidence>
<dbReference type="Gene3D" id="3.20.20.80">
    <property type="entry name" value="Glycosidases"/>
    <property type="match status" value="1"/>
</dbReference>
<dbReference type="Pfam" id="PF16353">
    <property type="entry name" value="LacZ_4"/>
    <property type="match status" value="1"/>
</dbReference>
<dbReference type="InterPro" id="IPR036156">
    <property type="entry name" value="Beta-gal/glucu_dom_sf"/>
</dbReference>
<evidence type="ECO:0000313" key="10">
    <source>
        <dbReference type="EMBL" id="MBD1221344.1"/>
    </source>
</evidence>
<evidence type="ECO:0000256" key="7">
    <source>
        <dbReference type="ARBA" id="ARBA00032230"/>
    </source>
</evidence>
<evidence type="ECO:0000256" key="4">
    <source>
        <dbReference type="ARBA" id="ARBA00013303"/>
    </source>
</evidence>
<dbReference type="Gene3D" id="2.60.120.260">
    <property type="entry name" value="Galactose-binding domain-like"/>
    <property type="match status" value="1"/>
</dbReference>
<dbReference type="PANTHER" id="PTHR46323">
    <property type="entry name" value="BETA-GALACTOSIDASE"/>
    <property type="match status" value="1"/>
</dbReference>
<dbReference type="SUPFAM" id="SSF74650">
    <property type="entry name" value="Galactose mutarotase-like"/>
    <property type="match status" value="1"/>
</dbReference>
<dbReference type="PANTHER" id="PTHR46323:SF2">
    <property type="entry name" value="BETA-GALACTOSIDASE"/>
    <property type="match status" value="1"/>
</dbReference>
<feature type="domain" description="Beta galactosidase small chain/" evidence="9">
    <location>
        <begin position="751"/>
        <end position="1023"/>
    </location>
</feature>
<dbReference type="InterPro" id="IPR006103">
    <property type="entry name" value="Glyco_hydro_2_cat"/>
</dbReference>
<dbReference type="Pfam" id="PF02837">
    <property type="entry name" value="Glyco_hydro_2_N"/>
    <property type="match status" value="1"/>
</dbReference>
<dbReference type="EMBL" id="JACWEZ010000001">
    <property type="protein sequence ID" value="MBD1221344.1"/>
    <property type="molecule type" value="Genomic_DNA"/>
</dbReference>
<evidence type="ECO:0000256" key="5">
    <source>
        <dbReference type="ARBA" id="ARBA00022801"/>
    </source>
</evidence>
<dbReference type="InterPro" id="IPR050347">
    <property type="entry name" value="Bact_Beta-galactosidase"/>
</dbReference>
<accession>A0ABR7VLS5</accession>
<dbReference type="InterPro" id="IPR013783">
    <property type="entry name" value="Ig-like_fold"/>
</dbReference>
<keyword evidence="5 8" id="KW-0378">Hydrolase</keyword>
<evidence type="ECO:0000313" key="11">
    <source>
        <dbReference type="Proteomes" id="UP000621631"/>
    </source>
</evidence>
<evidence type="ECO:0000256" key="1">
    <source>
        <dbReference type="ARBA" id="ARBA00001412"/>
    </source>
</evidence>
<evidence type="ECO:0000256" key="3">
    <source>
        <dbReference type="ARBA" id="ARBA00012756"/>
    </source>
</evidence>
<dbReference type="Proteomes" id="UP000621631">
    <property type="component" value="Unassembled WGS sequence"/>
</dbReference>
<organism evidence="10 11">
    <name type="scientific">Virgibacillus halodenitrificans</name>
    <name type="common">Bacillus halodenitrificans</name>
    <dbReference type="NCBI Taxonomy" id="1482"/>
    <lineage>
        <taxon>Bacteria</taxon>
        <taxon>Bacillati</taxon>
        <taxon>Bacillota</taxon>
        <taxon>Bacilli</taxon>
        <taxon>Bacillales</taxon>
        <taxon>Bacillaceae</taxon>
        <taxon>Virgibacillus</taxon>
    </lineage>
</organism>
<dbReference type="InterPro" id="IPR023230">
    <property type="entry name" value="Glyco_hydro_2_CS"/>
</dbReference>
<evidence type="ECO:0000256" key="8">
    <source>
        <dbReference type="RuleBase" id="RU361154"/>
    </source>
</evidence>
<keyword evidence="6 8" id="KW-0326">Glycosidase</keyword>
<dbReference type="SUPFAM" id="SSF49303">
    <property type="entry name" value="beta-Galactosidase/glucuronidase domain"/>
    <property type="match status" value="2"/>
</dbReference>
<dbReference type="Pfam" id="PF00703">
    <property type="entry name" value="Glyco_hydro_2"/>
    <property type="match status" value="1"/>
</dbReference>
<dbReference type="SMART" id="SM01038">
    <property type="entry name" value="Bgal_small_N"/>
    <property type="match status" value="1"/>
</dbReference>
<dbReference type="InterPro" id="IPR008979">
    <property type="entry name" value="Galactose-bd-like_sf"/>
</dbReference>
<dbReference type="InterPro" id="IPR011013">
    <property type="entry name" value="Gal_mutarotase_sf_dom"/>
</dbReference>
<dbReference type="RefSeq" id="WP_189776771.1">
    <property type="nucleotide sequence ID" value="NZ_JACWEZ010000001.1"/>
</dbReference>
<dbReference type="SUPFAM" id="SSF49785">
    <property type="entry name" value="Galactose-binding domain-like"/>
    <property type="match status" value="1"/>
</dbReference>
<dbReference type="InterPro" id="IPR023232">
    <property type="entry name" value="Glyco_hydro_2_AS"/>
</dbReference>
<dbReference type="InterPro" id="IPR006102">
    <property type="entry name" value="Ig-like_GH2"/>
</dbReference>
<dbReference type="InterPro" id="IPR017853">
    <property type="entry name" value="GH"/>
</dbReference>
<comment type="similarity">
    <text evidence="2 8">Belongs to the glycosyl hydrolase 2 family.</text>
</comment>
<dbReference type="PRINTS" id="PR00132">
    <property type="entry name" value="GLHYDRLASE2"/>
</dbReference>
<dbReference type="InterPro" id="IPR032312">
    <property type="entry name" value="LacZ_4"/>
</dbReference>
<name>A0ABR7VLS5_VIRHA</name>
<dbReference type="Gene3D" id="2.60.40.10">
    <property type="entry name" value="Immunoglobulins"/>
    <property type="match status" value="2"/>
</dbReference>
<dbReference type="Gene3D" id="2.70.98.10">
    <property type="match status" value="1"/>
</dbReference>
<proteinExistence type="inferred from homology"/>
<comment type="catalytic activity">
    <reaction evidence="1 8">
        <text>Hydrolysis of terminal non-reducing beta-D-galactose residues in beta-D-galactosides.</text>
        <dbReference type="EC" id="3.2.1.23"/>
    </reaction>
</comment>
<dbReference type="InterPro" id="IPR014718">
    <property type="entry name" value="GH-type_carb-bd"/>
</dbReference>
<dbReference type="InterPro" id="IPR006104">
    <property type="entry name" value="Glyco_hydro_2_N"/>
</dbReference>
<dbReference type="EC" id="3.2.1.23" evidence="3 8"/>
<evidence type="ECO:0000256" key="2">
    <source>
        <dbReference type="ARBA" id="ARBA00007401"/>
    </source>
</evidence>
<dbReference type="PROSITE" id="PS00608">
    <property type="entry name" value="GLYCOSYL_HYDROL_F2_2"/>
    <property type="match status" value="1"/>
</dbReference>
<evidence type="ECO:0000259" key="9">
    <source>
        <dbReference type="SMART" id="SM01038"/>
    </source>
</evidence>
<protein>
    <recommendedName>
        <fullName evidence="4 8">Beta-galactosidase</fullName>
        <ecNumber evidence="3 8">3.2.1.23</ecNumber>
    </recommendedName>
    <alternativeName>
        <fullName evidence="7 8">Lactase</fullName>
    </alternativeName>
</protein>
<dbReference type="InterPro" id="IPR006101">
    <property type="entry name" value="Glyco_hydro_2"/>
</dbReference>
<comment type="caution">
    <text evidence="10">The sequence shown here is derived from an EMBL/GenBank/DDBJ whole genome shotgun (WGS) entry which is preliminary data.</text>
</comment>
<dbReference type="Pfam" id="PF02836">
    <property type="entry name" value="Glyco_hydro_2_C"/>
    <property type="match status" value="1"/>
</dbReference>
<gene>
    <name evidence="10" type="ORF">IC602_01820</name>
</gene>
<reference evidence="10 11" key="1">
    <citation type="submission" date="2020-09" db="EMBL/GenBank/DDBJ databases">
        <title>Draft Genome Sequences of Oil-Oxidizing Bacteria Halomonas titanicae, Marinobacter lutaoensis, and Virgibacillus halodenitrificans Isolated from Highly Saline Environments.</title>
        <authorList>
            <person name="Grouzdev D.S."/>
            <person name="Sokolova D.S."/>
            <person name="Semenova E.M."/>
            <person name="Borzenkov I.A."/>
            <person name="Bidzhieva S.K."/>
            <person name="Poltaraus A.B."/>
            <person name="Nazina T.N."/>
        </authorList>
    </citation>
    <scope>NUCLEOTIDE SEQUENCE [LARGE SCALE GENOMIC DNA]</scope>
    <source>
        <strain evidence="10 11">VKM B-3472D</strain>
    </source>
</reference>
<dbReference type="SUPFAM" id="SSF51445">
    <property type="entry name" value="(Trans)glycosidases"/>
    <property type="match status" value="1"/>
</dbReference>
<keyword evidence="11" id="KW-1185">Reference proteome</keyword>
<dbReference type="Pfam" id="PF02929">
    <property type="entry name" value="Bgal_small_N"/>
    <property type="match status" value="1"/>
</dbReference>
<dbReference type="PROSITE" id="PS00719">
    <property type="entry name" value="GLYCOSYL_HYDROL_F2_1"/>
    <property type="match status" value="1"/>
</dbReference>